<evidence type="ECO:0000256" key="8">
    <source>
        <dbReference type="PIRNR" id="PIRNR003107"/>
    </source>
</evidence>
<dbReference type="InterPro" id="IPR026022">
    <property type="entry name" value="PhoU_dom"/>
</dbReference>
<dbReference type="GO" id="GO:0006817">
    <property type="term" value="P:phosphate ion transport"/>
    <property type="evidence" value="ECO:0007669"/>
    <property type="project" value="UniProtKB-KW"/>
</dbReference>
<dbReference type="NCBIfam" id="TIGR02135">
    <property type="entry name" value="phoU_full"/>
    <property type="match status" value="1"/>
</dbReference>
<dbReference type="FunFam" id="1.20.58.220:FF:000004">
    <property type="entry name" value="Phosphate-specific transport system accessory protein PhoU"/>
    <property type="match status" value="1"/>
</dbReference>
<evidence type="ECO:0000256" key="1">
    <source>
        <dbReference type="ARBA" id="ARBA00004496"/>
    </source>
</evidence>
<dbReference type="Proteomes" id="UP000249396">
    <property type="component" value="Unassembled WGS sequence"/>
</dbReference>
<evidence type="ECO:0000256" key="3">
    <source>
        <dbReference type="ARBA" id="ARBA00011738"/>
    </source>
</evidence>
<feature type="domain" description="PhoU" evidence="9">
    <location>
        <begin position="131"/>
        <end position="216"/>
    </location>
</feature>
<protein>
    <recommendedName>
        <fullName evidence="8">Phosphate-specific transport system accessory protein PhoU</fullName>
    </recommendedName>
</protein>
<evidence type="ECO:0000256" key="5">
    <source>
        <dbReference type="ARBA" id="ARBA00022490"/>
    </source>
</evidence>
<comment type="caution">
    <text evidence="10">The sequence shown here is derived from an EMBL/GenBank/DDBJ whole genome shotgun (WGS) entry which is preliminary data.</text>
</comment>
<dbReference type="InterPro" id="IPR028366">
    <property type="entry name" value="PhoU"/>
</dbReference>
<evidence type="ECO:0000256" key="2">
    <source>
        <dbReference type="ARBA" id="ARBA00008107"/>
    </source>
</evidence>
<dbReference type="Gene3D" id="1.20.58.220">
    <property type="entry name" value="Phosphate transport system protein phou homolog 2, domain 2"/>
    <property type="match status" value="2"/>
</dbReference>
<evidence type="ECO:0000256" key="7">
    <source>
        <dbReference type="ARBA" id="ARBA00056181"/>
    </source>
</evidence>
<evidence type="ECO:0000313" key="11">
    <source>
        <dbReference type="Proteomes" id="UP000249396"/>
    </source>
</evidence>
<feature type="domain" description="PhoU" evidence="9">
    <location>
        <begin position="25"/>
        <end position="109"/>
    </location>
</feature>
<organism evidence="10 11">
    <name type="scientific">Candidatus Methylumidiphilus alinenensis</name>
    <dbReference type="NCBI Taxonomy" id="2202197"/>
    <lineage>
        <taxon>Bacteria</taxon>
        <taxon>Pseudomonadati</taxon>
        <taxon>Pseudomonadota</taxon>
        <taxon>Gammaproteobacteria</taxon>
        <taxon>Methylococcales</taxon>
        <taxon>Candidatus Methylumidiphilus</taxon>
    </lineage>
</organism>
<evidence type="ECO:0000256" key="6">
    <source>
        <dbReference type="ARBA" id="ARBA00022592"/>
    </source>
</evidence>
<evidence type="ECO:0000256" key="4">
    <source>
        <dbReference type="ARBA" id="ARBA00022448"/>
    </source>
</evidence>
<reference evidence="10 11" key="1">
    <citation type="journal article" date="2018" name="Aquat. Microb. Ecol.">
        <title>Gammaproteobacterial methanotrophs dominate.</title>
        <authorList>
            <person name="Rissanen A.J."/>
            <person name="Saarenheimo J."/>
            <person name="Tiirola M."/>
            <person name="Peura S."/>
            <person name="Aalto S.L."/>
            <person name="Karvinen A."/>
            <person name="Nykanen H."/>
        </authorList>
    </citation>
    <scope>NUCLEOTIDE SEQUENCE [LARGE SCALE GENOMIC DNA]</scope>
    <source>
        <strain evidence="10">AMbin10</strain>
    </source>
</reference>
<proteinExistence type="inferred from homology"/>
<comment type="function">
    <text evidence="7 8">Plays a role in the regulation of phosphate uptake.</text>
</comment>
<dbReference type="EMBL" id="QJPH01000191">
    <property type="protein sequence ID" value="PZN83198.1"/>
    <property type="molecule type" value="Genomic_DNA"/>
</dbReference>
<keyword evidence="5 8" id="KW-0963">Cytoplasm</keyword>
<dbReference type="GO" id="GO:0005737">
    <property type="term" value="C:cytoplasm"/>
    <property type="evidence" value="ECO:0007669"/>
    <property type="project" value="UniProtKB-SubCell"/>
</dbReference>
<gene>
    <name evidence="10" type="primary">phoU</name>
    <name evidence="10" type="ORF">DM484_04940</name>
</gene>
<dbReference type="GO" id="GO:0045936">
    <property type="term" value="P:negative regulation of phosphate metabolic process"/>
    <property type="evidence" value="ECO:0007669"/>
    <property type="project" value="InterPro"/>
</dbReference>
<dbReference type="InterPro" id="IPR038078">
    <property type="entry name" value="PhoU-like_sf"/>
</dbReference>
<comment type="similarity">
    <text evidence="2 8">Belongs to the PhoU family.</text>
</comment>
<sequence>MDRLNDGHTVKSYDGELEHLHCLVLEIGGLVIHQVSEALAAFKSRDPELAQKVIAMDNEVDRLEVQTDDAVSKIIAKRWPLSSDLRLVIAASKSVSDLERIGDEAVRIAGMVIQLFGSESNEPNTLMLRDINRIGNLALISLRNAVEIFDVWDEEKAMRVIESHREMEEEFQGDLRHLLTYVLEDYRNIGFAISVILVIKALERIGHHAHNLAEHVLFRVHGEDIRSRQPFQDG</sequence>
<keyword evidence="6 8" id="KW-0592">Phosphate transport</keyword>
<dbReference type="GO" id="GO:0030643">
    <property type="term" value="P:intracellular phosphate ion homeostasis"/>
    <property type="evidence" value="ECO:0007669"/>
    <property type="project" value="InterPro"/>
</dbReference>
<evidence type="ECO:0000259" key="9">
    <source>
        <dbReference type="Pfam" id="PF01895"/>
    </source>
</evidence>
<accession>A0A2W4RUG6</accession>
<dbReference type="Pfam" id="PF01895">
    <property type="entry name" value="PhoU"/>
    <property type="match status" value="2"/>
</dbReference>
<dbReference type="PANTHER" id="PTHR42930">
    <property type="entry name" value="PHOSPHATE-SPECIFIC TRANSPORT SYSTEM ACCESSORY PROTEIN PHOU"/>
    <property type="match status" value="1"/>
</dbReference>
<dbReference type="PIRSF" id="PIRSF003107">
    <property type="entry name" value="PhoU"/>
    <property type="match status" value="1"/>
</dbReference>
<comment type="subunit">
    <text evidence="3 8">Homodimer.</text>
</comment>
<name>A0A2W4RUG6_9GAMM</name>
<dbReference type="SUPFAM" id="SSF109755">
    <property type="entry name" value="PhoU-like"/>
    <property type="match status" value="1"/>
</dbReference>
<dbReference type="PANTHER" id="PTHR42930:SF3">
    <property type="entry name" value="PHOSPHATE-SPECIFIC TRANSPORT SYSTEM ACCESSORY PROTEIN PHOU"/>
    <property type="match status" value="1"/>
</dbReference>
<comment type="subcellular location">
    <subcellularLocation>
        <location evidence="1 8">Cytoplasm</location>
    </subcellularLocation>
</comment>
<evidence type="ECO:0000313" key="10">
    <source>
        <dbReference type="EMBL" id="PZN83198.1"/>
    </source>
</evidence>
<dbReference type="AlphaFoldDB" id="A0A2W4RUG6"/>
<keyword evidence="4 8" id="KW-0813">Transport</keyword>